<dbReference type="SMART" id="SM00355">
    <property type="entry name" value="ZnF_C2H2"/>
    <property type="match status" value="5"/>
</dbReference>
<dbReference type="AlphaFoldDB" id="A0A3S5C4T1"/>
<reference evidence="3" key="1">
    <citation type="submission" date="2018-11" db="EMBL/GenBank/DDBJ databases">
        <authorList>
            <consortium name="Pathogen Informatics"/>
        </authorList>
    </citation>
    <scope>NUCLEOTIDE SEQUENCE</scope>
</reference>
<gene>
    <name evidence="3" type="ORF">PXEA_LOCUS28884</name>
</gene>
<feature type="region of interest" description="Disordered" evidence="1">
    <location>
        <begin position="625"/>
        <end position="679"/>
    </location>
</feature>
<dbReference type="OrthoDB" id="6243207at2759"/>
<dbReference type="InterPro" id="IPR013087">
    <property type="entry name" value="Znf_C2H2_type"/>
</dbReference>
<dbReference type="Proteomes" id="UP000784294">
    <property type="component" value="Unassembled WGS sequence"/>
</dbReference>
<feature type="domain" description="C2H2-type" evidence="2">
    <location>
        <begin position="159"/>
        <end position="181"/>
    </location>
</feature>
<evidence type="ECO:0000313" key="4">
    <source>
        <dbReference type="Proteomes" id="UP000784294"/>
    </source>
</evidence>
<evidence type="ECO:0000259" key="2">
    <source>
        <dbReference type="PROSITE" id="PS00028"/>
    </source>
</evidence>
<organism evidence="3 4">
    <name type="scientific">Protopolystoma xenopodis</name>
    <dbReference type="NCBI Taxonomy" id="117903"/>
    <lineage>
        <taxon>Eukaryota</taxon>
        <taxon>Metazoa</taxon>
        <taxon>Spiralia</taxon>
        <taxon>Lophotrochozoa</taxon>
        <taxon>Platyhelminthes</taxon>
        <taxon>Monogenea</taxon>
        <taxon>Polyopisthocotylea</taxon>
        <taxon>Polystomatidea</taxon>
        <taxon>Polystomatidae</taxon>
        <taxon>Protopolystoma</taxon>
    </lineage>
</organism>
<feature type="compositionally biased region" description="Polar residues" evidence="1">
    <location>
        <begin position="633"/>
        <end position="659"/>
    </location>
</feature>
<name>A0A3S5C4T1_9PLAT</name>
<feature type="region of interest" description="Disordered" evidence="1">
    <location>
        <begin position="1"/>
        <end position="23"/>
    </location>
</feature>
<proteinExistence type="predicted"/>
<feature type="region of interest" description="Disordered" evidence="1">
    <location>
        <begin position="522"/>
        <end position="548"/>
    </location>
</feature>
<protein>
    <recommendedName>
        <fullName evidence="2">C2H2-type domain-containing protein</fullName>
    </recommendedName>
</protein>
<evidence type="ECO:0000313" key="3">
    <source>
        <dbReference type="EMBL" id="VEL35444.1"/>
    </source>
</evidence>
<dbReference type="EMBL" id="CAAALY010249864">
    <property type="protein sequence ID" value="VEL35444.1"/>
    <property type="molecule type" value="Genomic_DNA"/>
</dbReference>
<keyword evidence="4" id="KW-1185">Reference proteome</keyword>
<sequence length="837" mass="94048">MSRRRPAKVPSTRPAGFDRPFDDIATVGPLELPRVGALERRRTRPVKWLQKRQNQLAGPVGMKELAQECGRPGETTKNSVYSRFPRDPKLISLASQLSLNSFGPRDLTHLSLPSTREDDEAPPYIRSPSKWPKLEVLSRGERQSFAVTPDRVPSDCHVCLACGMDCLQHERLYVHLRDHLHRFGSVHSESREPMYQCKHCEGELACSTLMRHPCFLESLRALHCIERYIDYEGSPLVCVLCKGRLLPSRAHLILHIIIGHSVHRDPRKCVFCQAEFPSESLITQELHAYEHHLASVQVLTRQASFGKIRSGLGSGSGGAGGGGGNRVDSWRPFLCLFTDAVFPAQTGPSSRLAEERFWEPGDNNNFELPPIGLSSDKRPLKCTRTSLLCSSRPNQGSRHLTLTRNEHPDETVLPRVGRTTGLRRSRGDPLHRSVGDSCLNQANEELADSSNEKGAKSRKLCLQGFNSLAAFTVHVQAMHTSWEPDWHDDPKVDASKMYSKMHRIFGVRIRDLASLATSNDPRRSVIDVDDDNEEDKSQSLDDVTSLNDQGKVGLNKKLTLARRSQKKQSLLVHNTRLNQVPDQGPDNEYSLIQSQEFDFSTKTGNSVDIIDAHDSAHPVDEFRAPTSEMEPVSQPQDTSPNRCQSNSPEMQQSQSNAQPDTRLFTGHSNPAAMTINNNSISVRSRQLKISSCRESNYNHSSNPPTRQTVNLLRLNSKSQPSRLVIAPNSKLGINEKNRLENADLSHDLGSSLDSIGSFGYLQNCRICGMEVKSLKHMEGHTDKCHLVAFLHRIKCLNERGKLRERIDIQSLCLECYILFPDRFKLQVCYNLDNKKFI</sequence>
<dbReference type="PROSITE" id="PS00028">
    <property type="entry name" value="ZINC_FINGER_C2H2_1"/>
    <property type="match status" value="1"/>
</dbReference>
<comment type="caution">
    <text evidence="3">The sequence shown here is derived from an EMBL/GenBank/DDBJ whole genome shotgun (WGS) entry which is preliminary data.</text>
</comment>
<accession>A0A3S5C4T1</accession>
<evidence type="ECO:0000256" key="1">
    <source>
        <dbReference type="SAM" id="MobiDB-lite"/>
    </source>
</evidence>